<gene>
    <name evidence="2" type="ORF">AB5J56_24315</name>
</gene>
<dbReference type="EMBL" id="CP163435">
    <property type="protein sequence ID" value="XDQ27628.1"/>
    <property type="molecule type" value="Genomic_DNA"/>
</dbReference>
<protein>
    <submittedName>
        <fullName evidence="2">ABC transporter permease</fullName>
    </submittedName>
</protein>
<feature type="transmembrane region" description="Helical" evidence="1">
    <location>
        <begin position="197"/>
        <end position="217"/>
    </location>
</feature>
<reference evidence="2" key="1">
    <citation type="submission" date="2024-07" db="EMBL/GenBank/DDBJ databases">
        <authorList>
            <person name="Yu S.T."/>
        </authorList>
    </citation>
    <scope>NUCLEOTIDE SEQUENCE</scope>
    <source>
        <strain evidence="2">R21</strain>
    </source>
</reference>
<feature type="transmembrane region" description="Helical" evidence="1">
    <location>
        <begin position="132"/>
        <end position="152"/>
    </location>
</feature>
<keyword evidence="1" id="KW-1133">Transmembrane helix</keyword>
<feature type="transmembrane region" description="Helical" evidence="1">
    <location>
        <begin position="247"/>
        <end position="267"/>
    </location>
</feature>
<feature type="transmembrane region" description="Helical" evidence="1">
    <location>
        <begin position="172"/>
        <end position="190"/>
    </location>
</feature>
<dbReference type="RefSeq" id="WP_369234898.1">
    <property type="nucleotide sequence ID" value="NZ_CP163435.1"/>
</dbReference>
<feature type="transmembrane region" description="Helical" evidence="1">
    <location>
        <begin position="49"/>
        <end position="72"/>
    </location>
</feature>
<feature type="transmembrane region" description="Helical" evidence="1">
    <location>
        <begin position="92"/>
        <end position="111"/>
    </location>
</feature>
<dbReference type="AlphaFoldDB" id="A0AB39PA06"/>
<organism evidence="2">
    <name type="scientific">Streptomyces sp. R21</name>
    <dbReference type="NCBI Taxonomy" id="3238627"/>
    <lineage>
        <taxon>Bacteria</taxon>
        <taxon>Bacillati</taxon>
        <taxon>Actinomycetota</taxon>
        <taxon>Actinomycetes</taxon>
        <taxon>Kitasatosporales</taxon>
        <taxon>Streptomycetaceae</taxon>
        <taxon>Streptomyces</taxon>
    </lineage>
</organism>
<name>A0AB39PA06_9ACTN</name>
<keyword evidence="1" id="KW-0472">Membrane</keyword>
<keyword evidence="1" id="KW-0812">Transmembrane</keyword>
<evidence type="ECO:0000256" key="1">
    <source>
        <dbReference type="SAM" id="Phobius"/>
    </source>
</evidence>
<accession>A0AB39PA06</accession>
<sequence>MSADMATGARAANGAGMGTAAAPTGVEPLPGPNRWAAVLALARFEARELLLQAPVFVFFLLYFGNVCWGLFFSGEGMDDYPVLQDADRATQFGALFVSIFVLTGVNRAALLSRRRGTDRHFETLVMEPWRRTVAHALSVVPMAGAVALTVVFEFTWKALKPGAVGHGSVFELMVSPLTVLLAGVVGVLLARLVPTVLAGPLFVVGFLAAAIIAPTLIGTAHWARWLSPVVDETGSDPFPSDLIGRPAAWHALYLAGFIVLVVGAAVLHAGGRTRLVKAVTAVALAATVAGIAGQSPGDSAALTAARTKASVTPAKVQSCREHGTSMYCAYPEWTGRTADWAAVVKRVQSLAGGAAGGERLTVRQRVDARHGLDGDASMNPLTRRGEVTVGTRWGGNRVPEFAVGVAGVLVTGDERSGGTVCDARVVTIMWLALGADADPMAALRHVRLDDSVTGSDLVLAPTAPLLMSAEQTRIVRELLHMPRYSVTARVKAHWTELTSPKTSLARVSELLDVPAAPKGTKDGDSCSQ</sequence>
<proteinExistence type="predicted"/>
<evidence type="ECO:0000313" key="2">
    <source>
        <dbReference type="EMBL" id="XDQ27628.1"/>
    </source>
</evidence>